<proteinExistence type="predicted"/>
<name>Q0DUC2_ORYSJ</name>
<organism evidence="1 2">
    <name type="scientific">Oryza sativa subsp. japonica</name>
    <name type="common">Rice</name>
    <dbReference type="NCBI Taxonomy" id="39947"/>
    <lineage>
        <taxon>Eukaryota</taxon>
        <taxon>Viridiplantae</taxon>
        <taxon>Streptophyta</taxon>
        <taxon>Embryophyta</taxon>
        <taxon>Tracheophyta</taxon>
        <taxon>Spermatophyta</taxon>
        <taxon>Magnoliopsida</taxon>
        <taxon>Liliopsida</taxon>
        <taxon>Poales</taxon>
        <taxon>Poaceae</taxon>
        <taxon>BOP clade</taxon>
        <taxon>Oryzoideae</taxon>
        <taxon>Oryzeae</taxon>
        <taxon>Oryzinae</taxon>
        <taxon>Oryza</taxon>
        <taxon>Oryza sativa</taxon>
    </lineage>
</organism>
<protein>
    <submittedName>
        <fullName evidence="1">Os03g0194500 protein</fullName>
    </submittedName>
</protein>
<gene>
    <name evidence="1" type="ordered locus">Os03g0194500</name>
</gene>
<reference evidence="2" key="2">
    <citation type="journal article" date="2008" name="Nucleic Acids Res.">
        <title>The rice annotation project database (RAP-DB): 2008 update.</title>
        <authorList>
            <consortium name="The rice annotation project (RAP)"/>
        </authorList>
    </citation>
    <scope>GENOME REANNOTATION</scope>
    <source>
        <strain evidence="2">cv. Nipponbare</strain>
    </source>
</reference>
<dbReference type="EMBL" id="AP008209">
    <property type="protein sequence ID" value="BAF11166.2"/>
    <property type="molecule type" value="Genomic_DNA"/>
</dbReference>
<accession>Q0DUC2</accession>
<reference evidence="1 2" key="1">
    <citation type="journal article" date="2005" name="Nature">
        <title>The map-based sequence of the rice genome.</title>
        <authorList>
            <consortium name="International rice genome sequencing project (IRGSP)"/>
            <person name="Matsumoto T."/>
            <person name="Wu J."/>
            <person name="Kanamori H."/>
            <person name="Katayose Y."/>
            <person name="Fujisawa M."/>
            <person name="Namiki N."/>
            <person name="Mizuno H."/>
            <person name="Yamamoto K."/>
            <person name="Antonio B.A."/>
            <person name="Baba T."/>
            <person name="Sakata K."/>
            <person name="Nagamura Y."/>
            <person name="Aoki H."/>
            <person name="Arikawa K."/>
            <person name="Arita K."/>
            <person name="Bito T."/>
            <person name="Chiden Y."/>
            <person name="Fujitsuka N."/>
            <person name="Fukunaka R."/>
            <person name="Hamada M."/>
            <person name="Harada C."/>
            <person name="Hayashi A."/>
            <person name="Hijishita S."/>
            <person name="Honda M."/>
            <person name="Hosokawa S."/>
            <person name="Ichikawa Y."/>
            <person name="Idonuma A."/>
            <person name="Iijima M."/>
            <person name="Ikeda M."/>
            <person name="Ikeno M."/>
            <person name="Ito K."/>
            <person name="Ito S."/>
            <person name="Ito T."/>
            <person name="Ito Y."/>
            <person name="Ito Y."/>
            <person name="Iwabuchi A."/>
            <person name="Kamiya K."/>
            <person name="Karasawa W."/>
            <person name="Kurita K."/>
            <person name="Katagiri S."/>
            <person name="Kikuta A."/>
            <person name="Kobayashi H."/>
            <person name="Kobayashi N."/>
            <person name="Machita K."/>
            <person name="Maehara T."/>
            <person name="Masukawa M."/>
            <person name="Mizubayashi T."/>
            <person name="Mukai Y."/>
            <person name="Nagasaki H."/>
            <person name="Nagata Y."/>
            <person name="Naito S."/>
            <person name="Nakashima M."/>
            <person name="Nakama Y."/>
            <person name="Nakamichi Y."/>
            <person name="Nakamura M."/>
            <person name="Meguro A."/>
            <person name="Negishi M."/>
            <person name="Ohta I."/>
            <person name="Ohta T."/>
            <person name="Okamoto M."/>
            <person name="Ono N."/>
            <person name="Saji S."/>
            <person name="Sakaguchi M."/>
            <person name="Sakai K."/>
            <person name="Shibata M."/>
            <person name="Shimokawa T."/>
            <person name="Song J."/>
            <person name="Takazaki Y."/>
            <person name="Terasawa K."/>
            <person name="Tsugane M."/>
            <person name="Tsuji K."/>
            <person name="Ueda S."/>
            <person name="Waki K."/>
            <person name="Yamagata H."/>
            <person name="Yamamoto M."/>
            <person name="Yamamoto S."/>
            <person name="Yamane H."/>
            <person name="Yoshiki S."/>
            <person name="Yoshihara R."/>
            <person name="Yukawa K."/>
            <person name="Zhong H."/>
            <person name="Yano M."/>
            <person name="Yuan Q."/>
            <person name="Ouyang S."/>
            <person name="Liu J."/>
            <person name="Jones K.M."/>
            <person name="Gansberger K."/>
            <person name="Moffat K."/>
            <person name="Hill J."/>
            <person name="Bera J."/>
            <person name="Fadrosh D."/>
            <person name="Jin S."/>
            <person name="Johri S."/>
            <person name="Kim M."/>
            <person name="Overton L."/>
            <person name="Reardon M."/>
            <person name="Tsitrin T."/>
            <person name="Vuong H."/>
            <person name="Weaver B."/>
            <person name="Ciecko A."/>
            <person name="Tallon L."/>
            <person name="Jackson J."/>
            <person name="Pai G."/>
            <person name="Aken S.V."/>
            <person name="Utterback T."/>
            <person name="Reidmuller S."/>
            <person name="Feldblyum T."/>
            <person name="Hsiao J."/>
            <person name="Zismann V."/>
            <person name="Iobst S."/>
            <person name="de Vazeille A.R."/>
            <person name="Buell C.R."/>
            <person name="Ying K."/>
            <person name="Li Y."/>
            <person name="Lu T."/>
            <person name="Huang Y."/>
            <person name="Zhao Q."/>
            <person name="Feng Q."/>
            <person name="Zhang L."/>
            <person name="Zhu J."/>
            <person name="Weng Q."/>
            <person name="Mu J."/>
            <person name="Lu Y."/>
            <person name="Fan D."/>
            <person name="Liu Y."/>
            <person name="Guan J."/>
            <person name="Zhang Y."/>
            <person name="Yu S."/>
            <person name="Liu X."/>
            <person name="Zhang Y."/>
            <person name="Hong G."/>
            <person name="Han B."/>
            <person name="Choisne N."/>
            <person name="Demange N."/>
            <person name="Orjeda G."/>
            <person name="Samain S."/>
            <person name="Cattolico L."/>
            <person name="Pelletier E."/>
            <person name="Couloux A."/>
            <person name="Segurens B."/>
            <person name="Wincker P."/>
            <person name="D'Hont A."/>
            <person name="Scarpelli C."/>
            <person name="Weissenbach J."/>
            <person name="Salanoubat M."/>
            <person name="Quetier F."/>
            <person name="Yu Y."/>
            <person name="Kim H.R."/>
            <person name="Rambo T."/>
            <person name="Currie J."/>
            <person name="Collura K."/>
            <person name="Luo M."/>
            <person name="Yang T."/>
            <person name="Ammiraju J.S.S."/>
            <person name="Engler F."/>
            <person name="Soderlund C."/>
            <person name="Wing R.A."/>
            <person name="Palmer L.E."/>
            <person name="de la Bastide M."/>
            <person name="Spiegel L."/>
            <person name="Nascimento L."/>
            <person name="Zutavern T."/>
            <person name="O'Shaughnessy A."/>
            <person name="Dike S."/>
            <person name="Dedhia N."/>
            <person name="Preston R."/>
            <person name="Balija V."/>
            <person name="McCombie W.R."/>
            <person name="Chow T."/>
            <person name="Chen H."/>
            <person name="Chung M."/>
            <person name="Chen C."/>
            <person name="Shaw J."/>
            <person name="Wu H."/>
            <person name="Hsiao K."/>
            <person name="Chao Y."/>
            <person name="Chu M."/>
            <person name="Cheng C."/>
            <person name="Hour A."/>
            <person name="Lee P."/>
            <person name="Lin S."/>
            <person name="Lin Y."/>
            <person name="Liou J."/>
            <person name="Liu S."/>
            <person name="Hsing Y."/>
            <person name="Raghuvanshi S."/>
            <person name="Mohanty A."/>
            <person name="Bharti A.K."/>
            <person name="Gaur A."/>
            <person name="Gupta V."/>
            <person name="Kumar D."/>
            <person name="Ravi V."/>
            <person name="Vij S."/>
            <person name="Kapur A."/>
            <person name="Khurana P."/>
            <person name="Khurana P."/>
            <person name="Khurana J.P."/>
            <person name="Tyagi A.K."/>
            <person name="Gaikwad K."/>
            <person name="Singh A."/>
            <person name="Dalal V."/>
            <person name="Srivastava S."/>
            <person name="Dixit A."/>
            <person name="Pal A.K."/>
            <person name="Ghazi I.A."/>
            <person name="Yadav M."/>
            <person name="Pandit A."/>
            <person name="Bhargava A."/>
            <person name="Sureshbabu K."/>
            <person name="Batra K."/>
            <person name="Sharma T.R."/>
            <person name="Mohapatra T."/>
            <person name="Singh N.K."/>
            <person name="Messing J."/>
            <person name="Nelson A.B."/>
            <person name="Fuks G."/>
            <person name="Kavchok S."/>
            <person name="Keizer G."/>
            <person name="Linton E."/>
            <person name="Llaca V."/>
            <person name="Song R."/>
            <person name="Tanyolac B."/>
            <person name="Young S."/>
            <person name="Ho-Il K."/>
            <person name="Hahn J.H."/>
            <person name="Sangsakoo G."/>
            <person name="Vanavichit A."/>
            <person name="de Mattos Luiz.A.T."/>
            <person name="Zimmer P.D."/>
            <person name="Malone G."/>
            <person name="Dellagostin O."/>
            <person name="de Oliveira A.C."/>
            <person name="Bevan M."/>
            <person name="Bancroft I."/>
            <person name="Minx P."/>
            <person name="Cordum H."/>
            <person name="Wilson R."/>
            <person name="Cheng Z."/>
            <person name="Jin W."/>
            <person name="Jiang J."/>
            <person name="Leong S.A."/>
            <person name="Iwama H."/>
            <person name="Gojobori T."/>
            <person name="Itoh T."/>
            <person name="Niimura Y."/>
            <person name="Fujii Y."/>
            <person name="Habara T."/>
            <person name="Sakai H."/>
            <person name="Sato Y."/>
            <person name="Wilson G."/>
            <person name="Kumar K."/>
            <person name="McCouch S."/>
            <person name="Juretic N."/>
            <person name="Hoen D."/>
            <person name="Wright S."/>
            <person name="Bruskiewich R."/>
            <person name="Bureau T."/>
            <person name="Miyao A."/>
            <person name="Hirochika H."/>
            <person name="Nishikawa T."/>
            <person name="Kadowaki K."/>
            <person name="Sugiura M."/>
            <person name="Burr B."/>
            <person name="Sasaki T."/>
        </authorList>
    </citation>
    <scope>NUCLEOTIDE SEQUENCE [LARGE SCALE GENOMIC DNA]</scope>
    <source>
        <strain evidence="2">cv. Nipponbare</strain>
    </source>
</reference>
<sequence>MYNEGLLDYCEIAYIHLSIYIKPGTPQALLQSCATFAAFSCIMEGLNKQQAAMAQTLGGSALTVSHQNGGVLPPFTLPPLLDASDALSSCCQPLVLKPKH</sequence>
<dbReference type="AlphaFoldDB" id="Q0DUC2"/>
<dbReference type="KEGG" id="dosa:Os03g0194500"/>
<evidence type="ECO:0000313" key="1">
    <source>
        <dbReference type="EMBL" id="BAF11166.2"/>
    </source>
</evidence>
<evidence type="ECO:0000313" key="2">
    <source>
        <dbReference type="Proteomes" id="UP000000763"/>
    </source>
</evidence>
<dbReference type="Proteomes" id="UP000000763">
    <property type="component" value="Chromosome 3"/>
</dbReference>